<feature type="chain" id="PRO_5046830527" description="Trypsin-like peptidase domain-containing protein" evidence="1">
    <location>
        <begin position="20"/>
        <end position="346"/>
    </location>
</feature>
<sequence length="346" mass="38390">MKYYILTVFYFSFFLFCFAQDPIFVNASEVGNGIGFQRLGESFILTPAHVVESTSKTITLSDERKATFKANLLESYANDIAILRVEDSKTSYLPLALHENYAAAIANASTGFVTYLDALGIVNYIHVNITSKDPSSFTVTPQSNAHTFGKGMSGSPFYVMYNDVKVLAGMLMSLEEGATDAFVYQFDDIITSISSFIETTAKTKLKLGLVWQTQNAEDVSIHNRVSSALQELDNYTIISRVPERNYIDKHFEDIQRGIAINSIPKKLKNTIDALVFGNISITATTNSNDMAIVNIKFESAIYNSSDFSLVKTITITTKGLGYKTSSAKEQAIKSLLTKLKDRFNEN</sequence>
<evidence type="ECO:0000313" key="3">
    <source>
        <dbReference type="Proteomes" id="UP001589832"/>
    </source>
</evidence>
<dbReference type="EMBL" id="JBHLTQ010000005">
    <property type="protein sequence ID" value="MFC0604974.1"/>
    <property type="molecule type" value="Genomic_DNA"/>
</dbReference>
<protein>
    <recommendedName>
        <fullName evidence="4">Trypsin-like peptidase domain-containing protein</fullName>
    </recommendedName>
</protein>
<dbReference type="RefSeq" id="WP_386063527.1">
    <property type="nucleotide sequence ID" value="NZ_JBHLTQ010000005.1"/>
</dbReference>
<organism evidence="2 3">
    <name type="scientific">Winogradskyella pulchriflava</name>
    <dbReference type="NCBI Taxonomy" id="1110688"/>
    <lineage>
        <taxon>Bacteria</taxon>
        <taxon>Pseudomonadati</taxon>
        <taxon>Bacteroidota</taxon>
        <taxon>Flavobacteriia</taxon>
        <taxon>Flavobacteriales</taxon>
        <taxon>Flavobacteriaceae</taxon>
        <taxon>Winogradskyella</taxon>
    </lineage>
</organism>
<dbReference type="Gene3D" id="2.40.10.120">
    <property type="match status" value="1"/>
</dbReference>
<keyword evidence="1" id="KW-0732">Signal</keyword>
<evidence type="ECO:0000313" key="2">
    <source>
        <dbReference type="EMBL" id="MFC0604974.1"/>
    </source>
</evidence>
<evidence type="ECO:0008006" key="4">
    <source>
        <dbReference type="Google" id="ProtNLM"/>
    </source>
</evidence>
<evidence type="ECO:0000256" key="1">
    <source>
        <dbReference type="SAM" id="SignalP"/>
    </source>
</evidence>
<comment type="caution">
    <text evidence="2">The sequence shown here is derived from an EMBL/GenBank/DDBJ whole genome shotgun (WGS) entry which is preliminary data.</text>
</comment>
<proteinExistence type="predicted"/>
<gene>
    <name evidence="2" type="ORF">ACFFGA_10450</name>
</gene>
<dbReference type="InterPro" id="IPR009003">
    <property type="entry name" value="Peptidase_S1_PA"/>
</dbReference>
<accession>A0ABV6Q9M8</accession>
<dbReference type="SUPFAM" id="SSF50494">
    <property type="entry name" value="Trypsin-like serine proteases"/>
    <property type="match status" value="1"/>
</dbReference>
<dbReference type="Proteomes" id="UP001589832">
    <property type="component" value="Unassembled WGS sequence"/>
</dbReference>
<feature type="signal peptide" evidence="1">
    <location>
        <begin position="1"/>
        <end position="19"/>
    </location>
</feature>
<keyword evidence="3" id="KW-1185">Reference proteome</keyword>
<name>A0ABV6Q9M8_9FLAO</name>
<reference evidence="2 3" key="1">
    <citation type="submission" date="2024-09" db="EMBL/GenBank/DDBJ databases">
        <authorList>
            <person name="Sun Q."/>
            <person name="Mori K."/>
        </authorList>
    </citation>
    <scope>NUCLEOTIDE SEQUENCE [LARGE SCALE GENOMIC DNA]</scope>
    <source>
        <strain evidence="2 3">NCAIM B.02481</strain>
    </source>
</reference>